<dbReference type="PANTHER" id="PTHR46201:SF1">
    <property type="entry name" value="PHD FINGER PROTEIN MALE STERILITY 1"/>
    <property type="match status" value="1"/>
</dbReference>
<dbReference type="EMBL" id="CM009297">
    <property type="protein sequence ID" value="PNT24557.1"/>
    <property type="molecule type" value="Genomic_DNA"/>
</dbReference>
<evidence type="ECO:0000256" key="3">
    <source>
        <dbReference type="ARBA" id="ARBA00022833"/>
    </source>
</evidence>
<dbReference type="Proteomes" id="UP000006729">
    <property type="component" value="Chromosome 8"/>
</dbReference>
<keyword evidence="6" id="KW-1185">Reference proteome</keyword>
<dbReference type="InterPro" id="IPR013083">
    <property type="entry name" value="Znf_RING/FYVE/PHD"/>
</dbReference>
<accession>B9HJL3</accession>
<dbReference type="AlphaFoldDB" id="B9HJL3"/>
<dbReference type="STRING" id="3694.B9HJL3"/>
<keyword evidence="3" id="KW-0862">Zinc</keyword>
<dbReference type="InterPro" id="IPR011011">
    <property type="entry name" value="Znf_FYVE_PHD"/>
</dbReference>
<dbReference type="InterPro" id="IPR059080">
    <property type="entry name" value="WHD_PTC1"/>
</dbReference>
<dbReference type="Gene3D" id="3.30.40.10">
    <property type="entry name" value="Zinc/RING finger domain, C3HC4 (zinc finger)"/>
    <property type="match status" value="1"/>
</dbReference>
<sequence length="278" mass="31645">MEAVSTLAGWQIMDFWDRLCTGLRARKVTLSDISQKRSMKLRLLHGVAFSEPWFGLSGYKIGFIDVTIQGMPQCIFAHYPGNSNIIIFRSLIFSTYQTLSDHSLVTLGDLFRFMLDLETHLSASGKLWSPKRVEMATRVIMLGCAARAYIDDTGLLDLELKSLGNHVVGNYLVRRCLNPVTKLKRKLRKFRELYWGLRSFIVESVMNLNLIYESGVNRRDVDCACGAKEDDGERMVSCGICEDRQHSRCVRIQNNQEMPPLFLCCCCENEIIILSSVP</sequence>
<keyword evidence="2" id="KW-0863">Zinc-finger</keyword>
<dbReference type="PANTHER" id="PTHR46201">
    <property type="entry name" value="PHD FINGER PROTEIN MALE MEIOCYTE DEATH 1-RELATED"/>
    <property type="match status" value="1"/>
</dbReference>
<evidence type="ECO:0000313" key="6">
    <source>
        <dbReference type="Proteomes" id="UP000006729"/>
    </source>
</evidence>
<evidence type="ECO:0000256" key="2">
    <source>
        <dbReference type="ARBA" id="ARBA00022771"/>
    </source>
</evidence>
<reference evidence="5 6" key="1">
    <citation type="journal article" date="2006" name="Science">
        <title>The genome of black cottonwood, Populus trichocarpa (Torr. &amp; Gray).</title>
        <authorList>
            <person name="Tuskan G.A."/>
            <person name="Difazio S."/>
            <person name="Jansson S."/>
            <person name="Bohlmann J."/>
            <person name="Grigoriev I."/>
            <person name="Hellsten U."/>
            <person name="Putnam N."/>
            <person name="Ralph S."/>
            <person name="Rombauts S."/>
            <person name="Salamov A."/>
            <person name="Schein J."/>
            <person name="Sterck L."/>
            <person name="Aerts A."/>
            <person name="Bhalerao R.R."/>
            <person name="Bhalerao R.P."/>
            <person name="Blaudez D."/>
            <person name="Boerjan W."/>
            <person name="Brun A."/>
            <person name="Brunner A."/>
            <person name="Busov V."/>
            <person name="Campbell M."/>
            <person name="Carlson J."/>
            <person name="Chalot M."/>
            <person name="Chapman J."/>
            <person name="Chen G.L."/>
            <person name="Cooper D."/>
            <person name="Coutinho P.M."/>
            <person name="Couturier J."/>
            <person name="Covert S."/>
            <person name="Cronk Q."/>
            <person name="Cunningham R."/>
            <person name="Davis J."/>
            <person name="Degroeve S."/>
            <person name="Dejardin A."/>
            <person name="Depamphilis C."/>
            <person name="Detter J."/>
            <person name="Dirks B."/>
            <person name="Dubchak I."/>
            <person name="Duplessis S."/>
            <person name="Ehlting J."/>
            <person name="Ellis B."/>
            <person name="Gendler K."/>
            <person name="Goodstein D."/>
            <person name="Gribskov M."/>
            <person name="Grimwood J."/>
            <person name="Groover A."/>
            <person name="Gunter L."/>
            <person name="Hamberger B."/>
            <person name="Heinze B."/>
            <person name="Helariutta Y."/>
            <person name="Henrissat B."/>
            <person name="Holligan D."/>
            <person name="Holt R."/>
            <person name="Huang W."/>
            <person name="Islam-Faridi N."/>
            <person name="Jones S."/>
            <person name="Jones-Rhoades M."/>
            <person name="Jorgensen R."/>
            <person name="Joshi C."/>
            <person name="Kangasjarvi J."/>
            <person name="Karlsson J."/>
            <person name="Kelleher C."/>
            <person name="Kirkpatrick R."/>
            <person name="Kirst M."/>
            <person name="Kohler A."/>
            <person name="Kalluri U."/>
            <person name="Larimer F."/>
            <person name="Leebens-Mack J."/>
            <person name="Leple J.C."/>
            <person name="Locascio P."/>
            <person name="Lou Y."/>
            <person name="Lucas S."/>
            <person name="Martin F."/>
            <person name="Montanini B."/>
            <person name="Napoli C."/>
            <person name="Nelson D.R."/>
            <person name="Nelson C."/>
            <person name="Nieminen K."/>
            <person name="Nilsson O."/>
            <person name="Pereda V."/>
            <person name="Peter G."/>
            <person name="Philippe R."/>
            <person name="Pilate G."/>
            <person name="Poliakov A."/>
            <person name="Razumovskaya J."/>
            <person name="Richardson P."/>
            <person name="Rinaldi C."/>
            <person name="Ritland K."/>
            <person name="Rouze P."/>
            <person name="Ryaboy D."/>
            <person name="Schmutz J."/>
            <person name="Schrader J."/>
            <person name="Segerman B."/>
            <person name="Shin H."/>
            <person name="Siddiqui A."/>
            <person name="Sterky F."/>
            <person name="Terry A."/>
            <person name="Tsai C.J."/>
            <person name="Uberbacher E."/>
            <person name="Unneberg P."/>
            <person name="Vahala J."/>
            <person name="Wall K."/>
            <person name="Wessler S."/>
            <person name="Yang G."/>
            <person name="Yin T."/>
            <person name="Douglas C."/>
            <person name="Marra M."/>
            <person name="Sandberg G."/>
            <person name="Van de Peer Y."/>
            <person name="Rokhsar D."/>
        </authorList>
    </citation>
    <scope>NUCLEOTIDE SEQUENCE [LARGE SCALE GENOMIC DNA]</scope>
    <source>
        <strain evidence="6">cv. Nisqually</strain>
    </source>
</reference>
<dbReference type="GO" id="GO:0008270">
    <property type="term" value="F:zinc ion binding"/>
    <property type="evidence" value="ECO:0007669"/>
    <property type="project" value="UniProtKB-KW"/>
</dbReference>
<keyword evidence="1" id="KW-0479">Metal-binding</keyword>
<evidence type="ECO:0000259" key="4">
    <source>
        <dbReference type="Pfam" id="PF25874"/>
    </source>
</evidence>
<dbReference type="InParanoid" id="B9HJL3"/>
<gene>
    <name evidence="5" type="ORF">POPTR_008G140300</name>
</gene>
<feature type="domain" description="PTC1-like winged helix-turn-helix" evidence="4">
    <location>
        <begin position="145"/>
        <end position="183"/>
    </location>
</feature>
<evidence type="ECO:0000313" key="5">
    <source>
        <dbReference type="EMBL" id="PNT24557.1"/>
    </source>
</evidence>
<evidence type="ECO:0000256" key="1">
    <source>
        <dbReference type="ARBA" id="ARBA00022723"/>
    </source>
</evidence>
<dbReference type="eggNOG" id="KOG1844">
    <property type="taxonomic scope" value="Eukaryota"/>
</dbReference>
<dbReference type="PROSITE" id="PS01359">
    <property type="entry name" value="ZF_PHD_1"/>
    <property type="match status" value="1"/>
</dbReference>
<dbReference type="Pfam" id="PF25874">
    <property type="entry name" value="WHD_plant_repro"/>
    <property type="match status" value="1"/>
</dbReference>
<name>B9HJL3_POPTR</name>
<proteinExistence type="predicted"/>
<dbReference type="InterPro" id="IPR019786">
    <property type="entry name" value="Zinc_finger_PHD-type_CS"/>
</dbReference>
<protein>
    <recommendedName>
        <fullName evidence="4">PTC1-like winged helix-turn-helix domain-containing protein</fullName>
    </recommendedName>
</protein>
<organism evidence="5 6">
    <name type="scientific">Populus trichocarpa</name>
    <name type="common">Western balsam poplar</name>
    <name type="synonym">Populus balsamifera subsp. trichocarpa</name>
    <dbReference type="NCBI Taxonomy" id="3694"/>
    <lineage>
        <taxon>Eukaryota</taxon>
        <taxon>Viridiplantae</taxon>
        <taxon>Streptophyta</taxon>
        <taxon>Embryophyta</taxon>
        <taxon>Tracheophyta</taxon>
        <taxon>Spermatophyta</taxon>
        <taxon>Magnoliopsida</taxon>
        <taxon>eudicotyledons</taxon>
        <taxon>Gunneridae</taxon>
        <taxon>Pentapetalae</taxon>
        <taxon>rosids</taxon>
        <taxon>fabids</taxon>
        <taxon>Malpighiales</taxon>
        <taxon>Salicaceae</taxon>
        <taxon>Saliceae</taxon>
        <taxon>Populus</taxon>
    </lineage>
</organism>
<dbReference type="SUPFAM" id="SSF57903">
    <property type="entry name" value="FYVE/PHD zinc finger"/>
    <property type="match status" value="1"/>
</dbReference>